<dbReference type="VEuPathDB" id="FungiDB:yc1106_08762"/>
<dbReference type="GO" id="GO:0005634">
    <property type="term" value="C:nucleus"/>
    <property type="evidence" value="ECO:0007669"/>
    <property type="project" value="UniProtKB-ARBA"/>
</dbReference>
<dbReference type="Gene3D" id="3.10.20.370">
    <property type="match status" value="1"/>
</dbReference>
<dbReference type="AlphaFoldDB" id="A0A9Q8ZDW1"/>
<dbReference type="GO" id="GO:0003677">
    <property type="term" value="F:DNA binding"/>
    <property type="evidence" value="ECO:0007669"/>
    <property type="project" value="UniProtKB-KW"/>
</dbReference>
<keyword evidence="10" id="KW-0548">Nucleotidyltransferase</keyword>
<dbReference type="InterPro" id="IPR001584">
    <property type="entry name" value="Integrase_cat-core"/>
</dbReference>
<dbReference type="Gene3D" id="1.10.340.70">
    <property type="match status" value="1"/>
</dbReference>
<keyword evidence="4" id="KW-0064">Aspartyl protease</keyword>
<dbReference type="Gene3D" id="3.30.70.270">
    <property type="match status" value="2"/>
</dbReference>
<feature type="domain" description="Integrase catalytic" evidence="16">
    <location>
        <begin position="801"/>
        <end position="960"/>
    </location>
</feature>
<dbReference type="SUPFAM" id="SSF56672">
    <property type="entry name" value="DNA/RNA polymerases"/>
    <property type="match status" value="1"/>
</dbReference>
<dbReference type="FunFam" id="3.30.70.270:FF:000020">
    <property type="entry name" value="Transposon Tf2-6 polyprotein-like Protein"/>
    <property type="match status" value="1"/>
</dbReference>
<evidence type="ECO:0000259" key="15">
    <source>
        <dbReference type="PROSITE" id="PS50878"/>
    </source>
</evidence>
<dbReference type="Gene3D" id="2.40.50.40">
    <property type="match status" value="1"/>
</dbReference>
<keyword evidence="9" id="KW-0695">RNA-directed DNA polymerase</keyword>
<dbReference type="SUPFAM" id="SSF53098">
    <property type="entry name" value="Ribonuclease H-like"/>
    <property type="match status" value="1"/>
</dbReference>
<dbReference type="Pfam" id="PF24626">
    <property type="entry name" value="SH3_Tf2-1"/>
    <property type="match status" value="1"/>
</dbReference>
<dbReference type="InterPro" id="IPR036397">
    <property type="entry name" value="RNaseH_sf"/>
</dbReference>
<dbReference type="CDD" id="cd01647">
    <property type="entry name" value="RT_LTR"/>
    <property type="match status" value="1"/>
</dbReference>
<evidence type="ECO:0000256" key="8">
    <source>
        <dbReference type="ARBA" id="ARBA00022908"/>
    </source>
</evidence>
<dbReference type="InterPro" id="IPR041577">
    <property type="entry name" value="RT_RNaseH_2"/>
</dbReference>
<dbReference type="InterPro" id="IPR000477">
    <property type="entry name" value="RT_dom"/>
</dbReference>
<evidence type="ECO:0008006" key="20">
    <source>
        <dbReference type="Google" id="ProtNLM"/>
    </source>
</evidence>
<sequence length="1191" mass="138216">MDLGTQDCIIGIKWLRRFQLRLDTSRNRIVWPAKYPPTYDPAPPILVQLKQPSIDADVERDIQRRDALWEKDNYRRQNSPRKALMRRIRGCLKLPKVRLPLPVPDPTPDPIRPTSSPRIAIISANAFHYSMKRKENEFFTTSIYEIDRILEERMKPDDPENAKLVRDRLPSAYHSYRDVFSKTAAELLPEHRPYDHKIVLTEPLPNQFSPLYKQSTEELEATKTFVMENLRKGHIDPSHCPFASPVLCVRKPNGDIRICVDYRRLNAITRKDAYSIPRIDELLARTHKAKIFTKLDIRAAFNKIRMHPDSEEYTTFRTRYGTYKSKVLPFGLCNGPATYQRYMNDVLIDYLDSFCIVYLDDILIYSESEPDHPRHVQQVLERLRQAGLQVDIKKSEFHVTRTKYLGYILTNQGLEVDPDKVEALQDWVRPTTVTGVKSFLGFTGFYRQFVPEYSRIAKPLLALQSPSRPFVWDSECDQAFERLKSALLAIPTLYHYHPEYDTKVETDASDGVVAGVLSQKQPNGNWCPVAFFSKVLSGSELNWEIHDKELFAIVTAFSKWRPELLSVRSRVDVYSDHRSLEYFMTTKVLNARQVRWAEELASFNFHIRYTPGKDNARADILSRREQDVGNLKTAQIDNRSRVLLGPHRLDNRINSELAKTYVAQLQAESFSLLVVEPISEPMSLDSLELIESILQENRASFGAERRSLPDRYRIENGLLLYSNRLCIPSTSTLVTRLIREVHDQVSSAHPSAKKTYQLLSQKYHWKGMESTCKRYVRNCIACRKAHPRQTRIPGMIHPLPIPDRPMQHLCIDFKEFPRDRSGYDMIMVVIDRLSKQAISIPCHKTIDARGMADLFVQWVYRFGHTPETIVSDRGPQFISSFWSEFCRILGVKVKLSTAYHKETDGQTEIMNKYIDQRLRPFVSYYQDNWSGLLPLIDRAQISLPHSSIGMSPYHILYGSEPRQSWDWKHSTSLLTPTDKLNHKDALEMATRMHDAWKVAKEQMEKAQDRMRTTVNRHRRSVDWDVGDMVFLSTRNLASDRPSRKLSSKWEGPFRVLEKVGHSYRLDLPKRSRIHDVFAPDLLCKDPQDPLPGQEPPKPPATPIQGVEEWEVEEILASKLYRSNLKYQVRWVGHDPDPTWYPASNFMGAPHKLKLFHEQHPTKPGPPRSLGKWITAWEQGTEDMTSLQDDKI</sequence>
<dbReference type="CDD" id="cd09274">
    <property type="entry name" value="RNase_HI_RT_Ty3"/>
    <property type="match status" value="1"/>
</dbReference>
<dbReference type="PROSITE" id="PS50994">
    <property type="entry name" value="INTEGRASE"/>
    <property type="match status" value="1"/>
</dbReference>
<evidence type="ECO:0000256" key="9">
    <source>
        <dbReference type="ARBA" id="ARBA00022918"/>
    </source>
</evidence>
<evidence type="ECO:0000256" key="5">
    <source>
        <dbReference type="ARBA" id="ARBA00022801"/>
    </source>
</evidence>
<dbReference type="PANTHER" id="PTHR37984:SF5">
    <property type="entry name" value="PROTEIN NYNRIN-LIKE"/>
    <property type="match status" value="1"/>
</dbReference>
<dbReference type="Proteomes" id="UP001056012">
    <property type="component" value="Chromosome 7"/>
</dbReference>
<keyword evidence="10" id="KW-0808">Transferase</keyword>
<dbReference type="Pfam" id="PF17919">
    <property type="entry name" value="RT_RNaseH_2"/>
    <property type="match status" value="1"/>
</dbReference>
<evidence type="ECO:0000313" key="17">
    <source>
        <dbReference type="EMBL" id="USP81488.1"/>
    </source>
</evidence>
<dbReference type="GO" id="GO:0006338">
    <property type="term" value="P:chromatin remodeling"/>
    <property type="evidence" value="ECO:0007669"/>
    <property type="project" value="UniProtKB-ARBA"/>
</dbReference>
<dbReference type="InterPro" id="IPR056924">
    <property type="entry name" value="SH3_Tf2-1"/>
</dbReference>
<dbReference type="GO" id="GO:0046872">
    <property type="term" value="F:metal ion binding"/>
    <property type="evidence" value="ECO:0007669"/>
    <property type="project" value="UniProtKB-KW"/>
</dbReference>
<dbReference type="Pfam" id="PF00078">
    <property type="entry name" value="RVT_1"/>
    <property type="match status" value="1"/>
</dbReference>
<keyword evidence="7" id="KW-0694">RNA-binding</keyword>
<evidence type="ECO:0000256" key="4">
    <source>
        <dbReference type="ARBA" id="ARBA00022750"/>
    </source>
</evidence>
<feature type="domain" description="Reverse transcriptase" evidence="15">
    <location>
        <begin position="230"/>
        <end position="409"/>
    </location>
</feature>
<evidence type="ECO:0000256" key="7">
    <source>
        <dbReference type="ARBA" id="ARBA00022884"/>
    </source>
</evidence>
<dbReference type="Gene3D" id="3.10.10.10">
    <property type="entry name" value="HIV Type 1 Reverse Transcriptase, subunit A, domain 1"/>
    <property type="match status" value="1"/>
</dbReference>
<comment type="subunit">
    <text evidence="1">Component of the NuA4 histone acetyltransferase complex.</text>
</comment>
<evidence type="ECO:0000259" key="16">
    <source>
        <dbReference type="PROSITE" id="PS50994"/>
    </source>
</evidence>
<proteinExistence type="predicted"/>
<dbReference type="InterPro" id="IPR000953">
    <property type="entry name" value="Chromo/chromo_shadow_dom"/>
</dbReference>
<dbReference type="PROSITE" id="PS50878">
    <property type="entry name" value="RT_POL"/>
    <property type="match status" value="1"/>
</dbReference>
<dbReference type="PANTHER" id="PTHR37984">
    <property type="entry name" value="PROTEIN CBG26694"/>
    <property type="match status" value="1"/>
</dbReference>
<dbReference type="GO" id="GO:0003887">
    <property type="term" value="F:DNA-directed DNA polymerase activity"/>
    <property type="evidence" value="ECO:0007669"/>
    <property type="project" value="UniProtKB-KW"/>
</dbReference>
<dbReference type="VEuPathDB" id="FungiDB:yc1106_08765"/>
<keyword evidence="10" id="KW-0239">DNA-directed DNA polymerase</keyword>
<gene>
    <name evidence="17" type="ORF">yc1106_08762</name>
    <name evidence="18" type="ORF">yc1106_08765</name>
</gene>
<dbReference type="GO" id="GO:0003723">
    <property type="term" value="F:RNA binding"/>
    <property type="evidence" value="ECO:0007669"/>
    <property type="project" value="UniProtKB-KW"/>
</dbReference>
<dbReference type="GO" id="GO:0004519">
    <property type="term" value="F:endonuclease activity"/>
    <property type="evidence" value="ECO:0007669"/>
    <property type="project" value="UniProtKB-KW"/>
</dbReference>
<evidence type="ECO:0000256" key="3">
    <source>
        <dbReference type="ARBA" id="ARBA00022723"/>
    </source>
</evidence>
<evidence type="ECO:0000313" key="19">
    <source>
        <dbReference type="Proteomes" id="UP001056012"/>
    </source>
</evidence>
<accession>A0A9Q8ZDW1</accession>
<dbReference type="GO" id="GO:0015074">
    <property type="term" value="P:DNA integration"/>
    <property type="evidence" value="ECO:0007669"/>
    <property type="project" value="UniProtKB-KW"/>
</dbReference>
<evidence type="ECO:0000256" key="12">
    <source>
        <dbReference type="ARBA" id="ARBA00023172"/>
    </source>
</evidence>
<keyword evidence="8" id="KW-0229">DNA integration</keyword>
<dbReference type="SUPFAM" id="SSF54160">
    <property type="entry name" value="Chromo domain-like"/>
    <property type="match status" value="1"/>
</dbReference>
<dbReference type="Pfam" id="PF00665">
    <property type="entry name" value="rve"/>
    <property type="match status" value="1"/>
</dbReference>
<dbReference type="GO" id="GO:0003964">
    <property type="term" value="F:RNA-directed DNA polymerase activity"/>
    <property type="evidence" value="ECO:0007669"/>
    <property type="project" value="UniProtKB-KW"/>
</dbReference>
<keyword evidence="19" id="KW-1185">Reference proteome</keyword>
<name>A0A9Q8ZDW1_CURCL</name>
<dbReference type="InterPro" id="IPR043128">
    <property type="entry name" value="Rev_trsase/Diguanyl_cyclase"/>
</dbReference>
<dbReference type="InterPro" id="IPR012337">
    <property type="entry name" value="RNaseH-like_sf"/>
</dbReference>
<protein>
    <recommendedName>
        <fullName evidence="20">Reverse transcriptase</fullName>
    </recommendedName>
</protein>
<evidence type="ECO:0000256" key="6">
    <source>
        <dbReference type="ARBA" id="ARBA00022842"/>
    </source>
</evidence>
<keyword evidence="12" id="KW-0233">DNA recombination</keyword>
<dbReference type="GO" id="GO:0004190">
    <property type="term" value="F:aspartic-type endopeptidase activity"/>
    <property type="evidence" value="ECO:0007669"/>
    <property type="project" value="UniProtKB-KW"/>
</dbReference>
<dbReference type="OrthoDB" id="5599418at2759"/>
<keyword evidence="13" id="KW-0511">Multifunctional enzyme</keyword>
<keyword evidence="5" id="KW-0378">Hydrolase</keyword>
<dbReference type="InterPro" id="IPR041588">
    <property type="entry name" value="Integrase_H2C2"/>
</dbReference>
<feature type="domain" description="Chromo" evidence="14">
    <location>
        <begin position="1109"/>
        <end position="1167"/>
    </location>
</feature>
<keyword evidence="2" id="KW-0645">Protease</keyword>
<keyword evidence="3" id="KW-0479">Metal-binding</keyword>
<dbReference type="CDD" id="cd00024">
    <property type="entry name" value="CD_CSD"/>
    <property type="match status" value="1"/>
</dbReference>
<organism evidence="18 19">
    <name type="scientific">Curvularia clavata</name>
    <dbReference type="NCBI Taxonomy" id="95742"/>
    <lineage>
        <taxon>Eukaryota</taxon>
        <taxon>Fungi</taxon>
        <taxon>Dikarya</taxon>
        <taxon>Ascomycota</taxon>
        <taxon>Pezizomycotina</taxon>
        <taxon>Dothideomycetes</taxon>
        <taxon>Pleosporomycetidae</taxon>
        <taxon>Pleosporales</taxon>
        <taxon>Pleosporineae</taxon>
        <taxon>Pleosporaceae</taxon>
        <taxon>Curvularia</taxon>
    </lineage>
</organism>
<dbReference type="PROSITE" id="PS50013">
    <property type="entry name" value="CHROMO_2"/>
    <property type="match status" value="1"/>
</dbReference>
<dbReference type="InterPro" id="IPR050951">
    <property type="entry name" value="Retrovirus_Pol_polyprotein"/>
</dbReference>
<evidence type="ECO:0000256" key="13">
    <source>
        <dbReference type="ARBA" id="ARBA00023268"/>
    </source>
</evidence>
<dbReference type="SMART" id="SM00298">
    <property type="entry name" value="CHROMO"/>
    <property type="match status" value="1"/>
</dbReference>
<dbReference type="GO" id="GO:0006310">
    <property type="term" value="P:DNA recombination"/>
    <property type="evidence" value="ECO:0007669"/>
    <property type="project" value="UniProtKB-KW"/>
</dbReference>
<evidence type="ECO:0000256" key="11">
    <source>
        <dbReference type="ARBA" id="ARBA00023125"/>
    </source>
</evidence>
<reference evidence="18" key="1">
    <citation type="submission" date="2021-12" db="EMBL/GenBank/DDBJ databases">
        <title>Curvularia clavata genome.</title>
        <authorList>
            <person name="Cao Y."/>
        </authorList>
    </citation>
    <scope>NUCLEOTIDE SEQUENCE</scope>
    <source>
        <strain evidence="18">Yc1106</strain>
    </source>
</reference>
<dbReference type="GO" id="GO:0006508">
    <property type="term" value="P:proteolysis"/>
    <property type="evidence" value="ECO:0007669"/>
    <property type="project" value="UniProtKB-KW"/>
</dbReference>
<keyword evidence="6" id="KW-0460">Magnesium</keyword>
<dbReference type="EMBL" id="CP089280">
    <property type="protein sequence ID" value="USP81488.1"/>
    <property type="molecule type" value="Genomic_DNA"/>
</dbReference>
<dbReference type="InterPro" id="IPR043502">
    <property type="entry name" value="DNA/RNA_pol_sf"/>
</dbReference>
<dbReference type="Pfam" id="PF17921">
    <property type="entry name" value="Integrase_H2C2"/>
    <property type="match status" value="1"/>
</dbReference>
<evidence type="ECO:0000313" key="18">
    <source>
        <dbReference type="EMBL" id="USP81491.1"/>
    </source>
</evidence>
<dbReference type="Gene3D" id="3.30.420.10">
    <property type="entry name" value="Ribonuclease H-like superfamily/Ribonuclease H"/>
    <property type="match status" value="1"/>
</dbReference>
<keyword evidence="11" id="KW-0238">DNA-binding</keyword>
<dbReference type="EMBL" id="CP089280">
    <property type="protein sequence ID" value="USP81491.1"/>
    <property type="molecule type" value="Genomic_DNA"/>
</dbReference>
<evidence type="ECO:0000256" key="1">
    <source>
        <dbReference type="ARBA" id="ARBA00011353"/>
    </source>
</evidence>
<evidence type="ECO:0000256" key="10">
    <source>
        <dbReference type="ARBA" id="ARBA00022932"/>
    </source>
</evidence>
<evidence type="ECO:0000256" key="2">
    <source>
        <dbReference type="ARBA" id="ARBA00022670"/>
    </source>
</evidence>
<evidence type="ECO:0000259" key="14">
    <source>
        <dbReference type="PROSITE" id="PS50013"/>
    </source>
</evidence>
<dbReference type="InterPro" id="IPR016197">
    <property type="entry name" value="Chromo-like_dom_sf"/>
</dbReference>